<comment type="similarity">
    <text evidence="6">Belongs to the APS kinase family.</text>
</comment>
<dbReference type="InterPro" id="IPR027417">
    <property type="entry name" value="P-loop_NTPase"/>
</dbReference>
<keyword evidence="4 6" id="KW-0418">Kinase</keyword>
<dbReference type="PANTHER" id="PTHR11055">
    <property type="entry name" value="BIFUNCTIONAL 3'-PHOSPHOADENOSINE 5'-PHOSPHOSULFATE SYNTHASE"/>
    <property type="match status" value="1"/>
</dbReference>
<dbReference type="SUPFAM" id="SSF52540">
    <property type="entry name" value="P-loop containing nucleoside triphosphate hydrolases"/>
    <property type="match status" value="1"/>
</dbReference>
<name>A0ABD1ZMA8_9MARC</name>
<protein>
    <recommendedName>
        <fullName evidence="1 6">Adenylyl-sulfate kinase</fullName>
        <ecNumber evidence="1 6">2.7.1.25</ecNumber>
    </recommendedName>
</protein>
<proteinExistence type="inferred from homology"/>
<dbReference type="NCBIfam" id="NF003013">
    <property type="entry name" value="PRK03846.1"/>
    <property type="match status" value="1"/>
</dbReference>
<comment type="caution">
    <text evidence="8">The sequence shown here is derived from an EMBL/GenBank/DDBJ whole genome shotgun (WGS) entry which is preliminary data.</text>
</comment>
<comment type="function">
    <text evidence="6">Catalyzes the synthesis of activated sulfate.</text>
</comment>
<dbReference type="GO" id="GO:0004020">
    <property type="term" value="F:adenylylsulfate kinase activity"/>
    <property type="evidence" value="ECO:0007669"/>
    <property type="project" value="UniProtKB-EC"/>
</dbReference>
<accession>A0ABD1ZMA8</accession>
<evidence type="ECO:0000256" key="3">
    <source>
        <dbReference type="ARBA" id="ARBA00022741"/>
    </source>
</evidence>
<evidence type="ECO:0000256" key="6">
    <source>
        <dbReference type="RuleBase" id="RU004347"/>
    </source>
</evidence>
<comment type="catalytic activity">
    <reaction evidence="6">
        <text>adenosine 5'-phosphosulfate + ATP = 3'-phosphoadenylyl sulfate + ADP + H(+)</text>
        <dbReference type="Rhea" id="RHEA:24152"/>
        <dbReference type="ChEBI" id="CHEBI:15378"/>
        <dbReference type="ChEBI" id="CHEBI:30616"/>
        <dbReference type="ChEBI" id="CHEBI:58243"/>
        <dbReference type="ChEBI" id="CHEBI:58339"/>
        <dbReference type="ChEBI" id="CHEBI:456216"/>
        <dbReference type="EC" id="2.7.1.25"/>
    </reaction>
</comment>
<dbReference type="PANTHER" id="PTHR11055:SF1">
    <property type="entry name" value="PAPS SYNTHETASE, ISOFORM D"/>
    <property type="match status" value="1"/>
</dbReference>
<evidence type="ECO:0000313" key="8">
    <source>
        <dbReference type="EMBL" id="KAL2651369.1"/>
    </source>
</evidence>
<gene>
    <name evidence="8" type="ORF">R1flu_019497</name>
</gene>
<evidence type="ECO:0000259" key="7">
    <source>
        <dbReference type="Pfam" id="PF01583"/>
    </source>
</evidence>
<dbReference type="CDD" id="cd02027">
    <property type="entry name" value="APSK"/>
    <property type="match status" value="1"/>
</dbReference>
<evidence type="ECO:0000256" key="5">
    <source>
        <dbReference type="ARBA" id="ARBA00022840"/>
    </source>
</evidence>
<dbReference type="GO" id="GO:0005524">
    <property type="term" value="F:ATP binding"/>
    <property type="evidence" value="ECO:0007669"/>
    <property type="project" value="UniProtKB-KW"/>
</dbReference>
<dbReference type="Pfam" id="PF01583">
    <property type="entry name" value="APS_kinase"/>
    <property type="match status" value="1"/>
</dbReference>
<dbReference type="Gene3D" id="3.40.50.300">
    <property type="entry name" value="P-loop containing nucleotide triphosphate hydrolases"/>
    <property type="match status" value="1"/>
</dbReference>
<keyword evidence="5 6" id="KW-0067">ATP-binding</keyword>
<dbReference type="HAMAP" id="MF_00065">
    <property type="entry name" value="Adenylyl_sulf_kinase"/>
    <property type="match status" value="1"/>
</dbReference>
<evidence type="ECO:0000313" key="9">
    <source>
        <dbReference type="Proteomes" id="UP001605036"/>
    </source>
</evidence>
<organism evidence="8 9">
    <name type="scientific">Riccia fluitans</name>
    <dbReference type="NCBI Taxonomy" id="41844"/>
    <lineage>
        <taxon>Eukaryota</taxon>
        <taxon>Viridiplantae</taxon>
        <taxon>Streptophyta</taxon>
        <taxon>Embryophyta</taxon>
        <taxon>Marchantiophyta</taxon>
        <taxon>Marchantiopsida</taxon>
        <taxon>Marchantiidae</taxon>
        <taxon>Marchantiales</taxon>
        <taxon>Ricciaceae</taxon>
        <taxon>Riccia</taxon>
    </lineage>
</organism>
<evidence type="ECO:0000256" key="1">
    <source>
        <dbReference type="ARBA" id="ARBA00012121"/>
    </source>
</evidence>
<comment type="pathway">
    <text evidence="6">Sulfur metabolism; hydrogen sulfide biosynthesis; sulfite from sulfate: step 2/3.</text>
</comment>
<feature type="domain" description="APS kinase" evidence="7">
    <location>
        <begin position="92"/>
        <end position="241"/>
    </location>
</feature>
<reference evidence="8 9" key="1">
    <citation type="submission" date="2024-09" db="EMBL/GenBank/DDBJ databases">
        <title>Chromosome-scale assembly of Riccia fluitans.</title>
        <authorList>
            <person name="Paukszto L."/>
            <person name="Sawicki J."/>
            <person name="Karawczyk K."/>
            <person name="Piernik-Szablinska J."/>
            <person name="Szczecinska M."/>
            <person name="Mazdziarz M."/>
        </authorList>
    </citation>
    <scope>NUCLEOTIDE SEQUENCE [LARGE SCALE GENOMIC DNA]</scope>
    <source>
        <strain evidence="8">Rf_01</strain>
        <tissue evidence="8">Aerial parts of the thallus</tissue>
    </source>
</reference>
<dbReference type="NCBIfam" id="TIGR00455">
    <property type="entry name" value="apsK"/>
    <property type="match status" value="1"/>
</dbReference>
<dbReference type="EC" id="2.7.1.25" evidence="1 6"/>
<keyword evidence="9" id="KW-1185">Reference proteome</keyword>
<dbReference type="Proteomes" id="UP001605036">
    <property type="component" value="Unassembled WGS sequence"/>
</dbReference>
<evidence type="ECO:0000256" key="2">
    <source>
        <dbReference type="ARBA" id="ARBA00022679"/>
    </source>
</evidence>
<dbReference type="EMBL" id="JBHFFA010000001">
    <property type="protein sequence ID" value="KAL2651369.1"/>
    <property type="molecule type" value="Genomic_DNA"/>
</dbReference>
<dbReference type="InterPro" id="IPR002891">
    <property type="entry name" value="APS"/>
</dbReference>
<dbReference type="AlphaFoldDB" id="A0ABD1ZMA8"/>
<keyword evidence="3 6" id="KW-0547">Nucleotide-binding</keyword>
<dbReference type="InterPro" id="IPR059117">
    <property type="entry name" value="APS_kinase_dom"/>
</dbReference>
<sequence length="270" mass="30213">MASLMSSSSTLVSGYRTQLPAIRSQQHLQRTDFSGFRFRDFKLLNSKFQIVTKVCPRKSSASTVCSSNSRGGVQLQETSVTKEDRQRLLHQKGCIVWITGLSGAGKSTVAFTMEQILMSRGKLTYVLDGDNIRHGLCKDLGFSAADRQENIRRVGEVATLFADAGLITLVSFISPYKRDRDIVRQMVPPGHFIEVFMNVPLEVCERRDPKGLYKLARAGKIKGFTGIDDPYEKPELPEISLQHVNEKDDPVSPNQMASTVIRYLSDKGFF</sequence>
<evidence type="ECO:0000256" key="4">
    <source>
        <dbReference type="ARBA" id="ARBA00022777"/>
    </source>
</evidence>
<keyword evidence="2 6" id="KW-0808">Transferase</keyword>